<dbReference type="GO" id="GO:0017004">
    <property type="term" value="P:cytochrome complex assembly"/>
    <property type="evidence" value="ECO:0007669"/>
    <property type="project" value="UniProtKB-KW"/>
</dbReference>
<organism evidence="6 7">
    <name type="scientific">Mucilaginibacter conchicola</name>
    <dbReference type="NCBI Taxonomy" id="2303333"/>
    <lineage>
        <taxon>Bacteria</taxon>
        <taxon>Pseudomonadati</taxon>
        <taxon>Bacteroidota</taxon>
        <taxon>Sphingobacteriia</taxon>
        <taxon>Sphingobacteriales</taxon>
        <taxon>Sphingobacteriaceae</taxon>
        <taxon>Mucilaginibacter</taxon>
    </lineage>
</organism>
<evidence type="ECO:0000256" key="4">
    <source>
        <dbReference type="ARBA" id="ARBA00023284"/>
    </source>
</evidence>
<evidence type="ECO:0000256" key="2">
    <source>
        <dbReference type="ARBA" id="ARBA00022748"/>
    </source>
</evidence>
<keyword evidence="3" id="KW-1015">Disulfide bond</keyword>
<dbReference type="PANTHER" id="PTHR42852">
    <property type="entry name" value="THIOL:DISULFIDE INTERCHANGE PROTEIN DSBE"/>
    <property type="match status" value="1"/>
</dbReference>
<comment type="subcellular location">
    <subcellularLocation>
        <location evidence="1">Cell envelope</location>
    </subcellularLocation>
</comment>
<evidence type="ECO:0000256" key="3">
    <source>
        <dbReference type="ARBA" id="ARBA00023157"/>
    </source>
</evidence>
<keyword evidence="7" id="KW-1185">Reference proteome</keyword>
<dbReference type="PROSITE" id="PS51352">
    <property type="entry name" value="THIOREDOXIN_2"/>
    <property type="match status" value="1"/>
</dbReference>
<keyword evidence="2" id="KW-0201">Cytochrome c-type biogenesis</keyword>
<dbReference type="InterPro" id="IPR013766">
    <property type="entry name" value="Thioredoxin_domain"/>
</dbReference>
<keyword evidence="4" id="KW-0676">Redox-active center</keyword>
<accession>A0A372NQR9</accession>
<evidence type="ECO:0000313" key="7">
    <source>
        <dbReference type="Proteomes" id="UP000264217"/>
    </source>
</evidence>
<dbReference type="CDD" id="cd02966">
    <property type="entry name" value="TlpA_like_family"/>
    <property type="match status" value="1"/>
</dbReference>
<dbReference type="SUPFAM" id="SSF52833">
    <property type="entry name" value="Thioredoxin-like"/>
    <property type="match status" value="1"/>
</dbReference>
<dbReference type="GO" id="GO:0030313">
    <property type="term" value="C:cell envelope"/>
    <property type="evidence" value="ECO:0007669"/>
    <property type="project" value="UniProtKB-SubCell"/>
</dbReference>
<evidence type="ECO:0000313" key="6">
    <source>
        <dbReference type="EMBL" id="RFZ91188.1"/>
    </source>
</evidence>
<dbReference type="EMBL" id="QWDC01000003">
    <property type="protein sequence ID" value="RFZ91188.1"/>
    <property type="molecule type" value="Genomic_DNA"/>
</dbReference>
<dbReference type="InterPro" id="IPR036249">
    <property type="entry name" value="Thioredoxin-like_sf"/>
</dbReference>
<feature type="domain" description="Thioredoxin" evidence="5">
    <location>
        <begin position="28"/>
        <end position="175"/>
    </location>
</feature>
<dbReference type="GO" id="GO:0016491">
    <property type="term" value="F:oxidoreductase activity"/>
    <property type="evidence" value="ECO:0007669"/>
    <property type="project" value="InterPro"/>
</dbReference>
<dbReference type="InterPro" id="IPR013740">
    <property type="entry name" value="Redoxin"/>
</dbReference>
<dbReference type="InterPro" id="IPR050553">
    <property type="entry name" value="Thioredoxin_ResA/DsbE_sf"/>
</dbReference>
<evidence type="ECO:0000256" key="1">
    <source>
        <dbReference type="ARBA" id="ARBA00004196"/>
    </source>
</evidence>
<gene>
    <name evidence="6" type="ORF">D0C36_19815</name>
</gene>
<dbReference type="OrthoDB" id="9802923at2"/>
<name>A0A372NQR9_9SPHI</name>
<sequence length="188" mass="21039">MKAIKSAWITLSVIGMVSTGVKAQTSYLDIGSKVKNYPQVEWLQGKPVSTFEHNKIYIIELWATWCVPCIIQMPHVNDLATKFKDTNVVFIGQNVMETDKAKVLAFLERKKSVVTYAIAFGGGSGSHFDKEWLKPAGVSAIPQTFIIKEGRLVWQSTPDKLNEELIRSLIDGSFSSSLERSAREDKKD</sequence>
<comment type="caution">
    <text evidence="6">The sequence shown here is derived from an EMBL/GenBank/DDBJ whole genome shotgun (WGS) entry which is preliminary data.</text>
</comment>
<dbReference type="Gene3D" id="3.40.30.10">
    <property type="entry name" value="Glutaredoxin"/>
    <property type="match status" value="1"/>
</dbReference>
<dbReference type="PANTHER" id="PTHR42852:SF6">
    <property type="entry name" value="THIOL:DISULFIDE INTERCHANGE PROTEIN DSBE"/>
    <property type="match status" value="1"/>
</dbReference>
<dbReference type="Proteomes" id="UP000264217">
    <property type="component" value="Unassembled WGS sequence"/>
</dbReference>
<evidence type="ECO:0000259" key="5">
    <source>
        <dbReference type="PROSITE" id="PS51352"/>
    </source>
</evidence>
<protein>
    <submittedName>
        <fullName evidence="6">TlpA family protein disulfide reductase</fullName>
    </submittedName>
</protein>
<reference evidence="6 7" key="1">
    <citation type="submission" date="2018-08" db="EMBL/GenBank/DDBJ databases">
        <title>Mucilaginibacter sp. MYSH2.</title>
        <authorList>
            <person name="Seo T."/>
        </authorList>
    </citation>
    <scope>NUCLEOTIDE SEQUENCE [LARGE SCALE GENOMIC DNA]</scope>
    <source>
        <strain evidence="6 7">MYSH2</strain>
    </source>
</reference>
<dbReference type="Pfam" id="PF08534">
    <property type="entry name" value="Redoxin"/>
    <property type="match status" value="1"/>
</dbReference>
<dbReference type="AlphaFoldDB" id="A0A372NQR9"/>
<dbReference type="RefSeq" id="WP_117393394.1">
    <property type="nucleotide sequence ID" value="NZ_QWDC01000003.1"/>
</dbReference>
<proteinExistence type="predicted"/>